<dbReference type="EMBL" id="CAQQ02101826">
    <property type="status" value="NOT_ANNOTATED_CDS"/>
    <property type="molecule type" value="Genomic_DNA"/>
</dbReference>
<evidence type="ECO:0000256" key="1">
    <source>
        <dbReference type="SAM" id="MobiDB-lite"/>
    </source>
</evidence>
<keyword evidence="2" id="KW-1133">Transmembrane helix</keyword>
<accession>T1GMY0</accession>
<keyword evidence="2" id="KW-0812">Transmembrane</keyword>
<keyword evidence="2" id="KW-0472">Membrane</keyword>
<evidence type="ECO:0000313" key="3">
    <source>
        <dbReference type="EnsemblMetazoa" id="MESCA004915-PA"/>
    </source>
</evidence>
<proteinExistence type="predicted"/>
<feature type="compositionally biased region" description="Basic and acidic residues" evidence="1">
    <location>
        <begin position="91"/>
        <end position="107"/>
    </location>
</feature>
<feature type="transmembrane region" description="Helical" evidence="2">
    <location>
        <begin position="175"/>
        <end position="196"/>
    </location>
</feature>
<sequence length="202" mass="23177">MKNSYTVNYIAFTRHIQAVISYLKGNNLMEPGDTIVDTFPGHLVDLMMPKLPILNPIKLKQMEMEKEEKELPQEKEENIPEEVSLQNEPLKNTDEIASKEIPVEIVKENLTPSDPKKDLEKVSPKKASKPRRNKKSKSRNDVDMDDVEERDDQYVGWVPPQNQSGDGRSSLNDKYGISLSFFFSSFYLFCLVWGNVGKNRTP</sequence>
<evidence type="ECO:0000313" key="4">
    <source>
        <dbReference type="Proteomes" id="UP000015102"/>
    </source>
</evidence>
<keyword evidence="4" id="KW-1185">Reference proteome</keyword>
<dbReference type="AlphaFoldDB" id="T1GMY0"/>
<reference evidence="4" key="1">
    <citation type="submission" date="2013-02" db="EMBL/GenBank/DDBJ databases">
        <authorList>
            <person name="Hughes D."/>
        </authorList>
    </citation>
    <scope>NUCLEOTIDE SEQUENCE</scope>
    <source>
        <strain>Durham</strain>
        <strain evidence="4">NC isolate 2 -- Noor lab</strain>
    </source>
</reference>
<feature type="compositionally biased region" description="Polar residues" evidence="1">
    <location>
        <begin position="160"/>
        <end position="170"/>
    </location>
</feature>
<dbReference type="HOGENOM" id="CLU_1356033_0_0_1"/>
<evidence type="ECO:0000256" key="2">
    <source>
        <dbReference type="SAM" id="Phobius"/>
    </source>
</evidence>
<dbReference type="EnsemblMetazoa" id="MESCA004915-RA">
    <property type="protein sequence ID" value="MESCA004915-PA"/>
    <property type="gene ID" value="MESCA004915"/>
</dbReference>
<feature type="compositionally biased region" description="Basic and acidic residues" evidence="1">
    <location>
        <begin position="114"/>
        <end position="123"/>
    </location>
</feature>
<reference evidence="3" key="2">
    <citation type="submission" date="2015-06" db="UniProtKB">
        <authorList>
            <consortium name="EnsemblMetazoa"/>
        </authorList>
    </citation>
    <scope>IDENTIFICATION</scope>
</reference>
<feature type="region of interest" description="Disordered" evidence="1">
    <location>
        <begin position="65"/>
        <end position="170"/>
    </location>
</feature>
<organism evidence="3 4">
    <name type="scientific">Megaselia scalaris</name>
    <name type="common">Humpbacked fly</name>
    <name type="synonym">Phora scalaris</name>
    <dbReference type="NCBI Taxonomy" id="36166"/>
    <lineage>
        <taxon>Eukaryota</taxon>
        <taxon>Metazoa</taxon>
        <taxon>Ecdysozoa</taxon>
        <taxon>Arthropoda</taxon>
        <taxon>Hexapoda</taxon>
        <taxon>Insecta</taxon>
        <taxon>Pterygota</taxon>
        <taxon>Neoptera</taxon>
        <taxon>Endopterygota</taxon>
        <taxon>Diptera</taxon>
        <taxon>Brachycera</taxon>
        <taxon>Muscomorpha</taxon>
        <taxon>Platypezoidea</taxon>
        <taxon>Phoridae</taxon>
        <taxon>Megaseliini</taxon>
        <taxon>Megaselia</taxon>
    </lineage>
</organism>
<feature type="compositionally biased region" description="Basic and acidic residues" evidence="1">
    <location>
        <begin position="65"/>
        <end position="78"/>
    </location>
</feature>
<dbReference type="Proteomes" id="UP000015102">
    <property type="component" value="Unassembled WGS sequence"/>
</dbReference>
<name>T1GMY0_MEGSC</name>
<feature type="compositionally biased region" description="Basic residues" evidence="1">
    <location>
        <begin position="124"/>
        <end position="137"/>
    </location>
</feature>
<dbReference type="EMBL" id="CAQQ02101825">
    <property type="status" value="NOT_ANNOTATED_CDS"/>
    <property type="molecule type" value="Genomic_DNA"/>
</dbReference>
<protein>
    <submittedName>
        <fullName evidence="3">Uncharacterized protein</fullName>
    </submittedName>
</protein>
<dbReference type="EMBL" id="CAQQ02101824">
    <property type="status" value="NOT_ANNOTATED_CDS"/>
    <property type="molecule type" value="Genomic_DNA"/>
</dbReference>
<dbReference type="STRING" id="36166.T1GMY0"/>